<dbReference type="OMA" id="WIKKCEE"/>
<dbReference type="CDD" id="cd06466">
    <property type="entry name" value="p23_CS_SGT1_like"/>
    <property type="match status" value="1"/>
</dbReference>
<dbReference type="SUPFAM" id="SSF48452">
    <property type="entry name" value="TPR-like"/>
    <property type="match status" value="1"/>
</dbReference>
<evidence type="ECO:0000256" key="1">
    <source>
        <dbReference type="ARBA" id="ARBA00008509"/>
    </source>
</evidence>
<dbReference type="KEGG" id="atr:18433211"/>
<name>W1PBG0_AMBTC</name>
<reference evidence="9" key="1">
    <citation type="journal article" date="2013" name="Science">
        <title>The Amborella genome and the evolution of flowering plants.</title>
        <authorList>
            <consortium name="Amborella Genome Project"/>
        </authorList>
    </citation>
    <scope>NUCLEOTIDE SEQUENCE [LARGE SCALE GENOMIC DNA]</scope>
</reference>
<dbReference type="InterPro" id="IPR019734">
    <property type="entry name" value="TPR_rpt"/>
</dbReference>
<dbReference type="InterPro" id="IPR007052">
    <property type="entry name" value="CS_dom"/>
</dbReference>
<keyword evidence="2" id="KW-0677">Repeat</keyword>
<protein>
    <recommendedName>
        <fullName evidence="4">Protein SGT1 homolog</fullName>
    </recommendedName>
    <alternativeName>
        <fullName evidence="5">Suppressor of G2 allele of SKP1 homolog</fullName>
    </alternativeName>
</protein>
<dbReference type="eggNOG" id="KOG1309">
    <property type="taxonomic scope" value="Eukaryota"/>
</dbReference>
<dbReference type="Gene3D" id="2.60.40.790">
    <property type="match status" value="1"/>
</dbReference>
<dbReference type="Pfam" id="PF05002">
    <property type="entry name" value="SGS"/>
    <property type="match status" value="1"/>
</dbReference>
<evidence type="ECO:0000313" key="8">
    <source>
        <dbReference type="EMBL" id="ERN05044.1"/>
    </source>
</evidence>
<evidence type="ECO:0000259" key="6">
    <source>
        <dbReference type="PROSITE" id="PS51048"/>
    </source>
</evidence>
<evidence type="ECO:0000259" key="7">
    <source>
        <dbReference type="PROSITE" id="PS51203"/>
    </source>
</evidence>
<evidence type="ECO:0000256" key="2">
    <source>
        <dbReference type="ARBA" id="ARBA00022737"/>
    </source>
</evidence>
<accession>W1PBG0</accession>
<dbReference type="eggNOG" id="KOG0376">
    <property type="taxonomic scope" value="Eukaryota"/>
</dbReference>
<dbReference type="AlphaFoldDB" id="W1PBG0"/>
<dbReference type="InterPro" id="IPR008978">
    <property type="entry name" value="HSP20-like_chaperone"/>
</dbReference>
<dbReference type="SUPFAM" id="SSF49764">
    <property type="entry name" value="HSP20-like chaperones"/>
    <property type="match status" value="1"/>
</dbReference>
<dbReference type="Pfam" id="PF04969">
    <property type="entry name" value="CS"/>
    <property type="match status" value="1"/>
</dbReference>
<dbReference type="InterPro" id="IPR044563">
    <property type="entry name" value="Sgt1-like"/>
</dbReference>
<dbReference type="Proteomes" id="UP000017836">
    <property type="component" value="Unassembled WGS sequence"/>
</dbReference>
<sequence length="369" mass="41325">MADDVVRKAADAFIDEEFGLAVDLYTKALAMEPKNADLFVKRAKANIKLNNFTDAIDDANKAIQLDSSLSKAYLQKGIACMALEEYETAKASLTTGFSLDSDNLRFKEMIKECNKQITVELNGLGQKSVPNGTSGSLSSSTGSATIVSDAGIVQTRDQQPTPVVAAKPKYRCDYYQNANEVVVSIYAKGIPSNCVIVDFGEQILSVSIELPGQEPYHFQHRLFAKIDRTKCRYEVLLTKIEIRLSKVERVNWSSLEYKKDTSTPYKLNTTSEIKSVRPAYPSSRRSTDWDKVEAEVKREEKEEKLDGDAAVNKLFREIYRDADDDAKRAMQKSFLESNGTVLSTNWKEVGTKKVEGSPPDGMELKKWEY</sequence>
<comment type="similarity">
    <text evidence="1">Belongs to the SGT1 family.</text>
</comment>
<dbReference type="Gene3D" id="1.25.40.10">
    <property type="entry name" value="Tetratricopeptide repeat domain"/>
    <property type="match status" value="1"/>
</dbReference>
<dbReference type="HOGENOM" id="CLU_039532_1_0_1"/>
<dbReference type="Pfam" id="PF13181">
    <property type="entry name" value="TPR_8"/>
    <property type="match status" value="1"/>
</dbReference>
<gene>
    <name evidence="8" type="ORF">AMTR_s00053p00080230</name>
</gene>
<dbReference type="FunFam" id="2.60.40.790:FF:000041">
    <property type="entry name" value="Protein SGT1 homolog A"/>
    <property type="match status" value="1"/>
</dbReference>
<dbReference type="GO" id="GO:0050832">
    <property type="term" value="P:defense response to fungus"/>
    <property type="evidence" value="ECO:0000318"/>
    <property type="project" value="GO_Central"/>
</dbReference>
<evidence type="ECO:0000313" key="9">
    <source>
        <dbReference type="Proteomes" id="UP000017836"/>
    </source>
</evidence>
<dbReference type="SMART" id="SM00028">
    <property type="entry name" value="TPR"/>
    <property type="match status" value="3"/>
</dbReference>
<evidence type="ECO:0000256" key="4">
    <source>
        <dbReference type="ARBA" id="ARBA00069423"/>
    </source>
</evidence>
<keyword evidence="3" id="KW-0802">TPR repeat</keyword>
<dbReference type="InterPro" id="IPR007699">
    <property type="entry name" value="SGS_dom"/>
</dbReference>
<dbReference type="GO" id="GO:0051087">
    <property type="term" value="F:protein-folding chaperone binding"/>
    <property type="evidence" value="ECO:0007669"/>
    <property type="project" value="InterPro"/>
</dbReference>
<dbReference type="PROSITE" id="PS51048">
    <property type="entry name" value="SGS"/>
    <property type="match status" value="1"/>
</dbReference>
<proteinExistence type="inferred from homology"/>
<dbReference type="OrthoDB" id="1898560at2759"/>
<dbReference type="PROSITE" id="PS51203">
    <property type="entry name" value="CS"/>
    <property type="match status" value="1"/>
</dbReference>
<feature type="domain" description="CS" evidence="7">
    <location>
        <begin position="167"/>
        <end position="256"/>
    </location>
</feature>
<dbReference type="EMBL" id="KI394012">
    <property type="protein sequence ID" value="ERN05044.1"/>
    <property type="molecule type" value="Genomic_DNA"/>
</dbReference>
<dbReference type="PANTHER" id="PTHR45862">
    <property type="entry name" value="PROTEIN SGT1 HOMOLOG"/>
    <property type="match status" value="1"/>
</dbReference>
<evidence type="ECO:0000256" key="3">
    <source>
        <dbReference type="ARBA" id="ARBA00022803"/>
    </source>
</evidence>
<dbReference type="GO" id="GO:0005634">
    <property type="term" value="C:nucleus"/>
    <property type="evidence" value="ECO:0000318"/>
    <property type="project" value="GO_Central"/>
</dbReference>
<evidence type="ECO:0000256" key="5">
    <source>
        <dbReference type="ARBA" id="ARBA00075471"/>
    </source>
</evidence>
<dbReference type="STRING" id="13333.W1PBG0"/>
<dbReference type="Gramene" id="ERN05044">
    <property type="protein sequence ID" value="ERN05044"/>
    <property type="gene ID" value="AMTR_s00053p00080230"/>
</dbReference>
<dbReference type="GO" id="GO:0005737">
    <property type="term" value="C:cytoplasm"/>
    <property type="evidence" value="ECO:0000318"/>
    <property type="project" value="GO_Central"/>
</dbReference>
<organism evidence="8 9">
    <name type="scientific">Amborella trichopoda</name>
    <dbReference type="NCBI Taxonomy" id="13333"/>
    <lineage>
        <taxon>Eukaryota</taxon>
        <taxon>Viridiplantae</taxon>
        <taxon>Streptophyta</taxon>
        <taxon>Embryophyta</taxon>
        <taxon>Tracheophyta</taxon>
        <taxon>Spermatophyta</taxon>
        <taxon>Magnoliopsida</taxon>
        <taxon>Amborellales</taxon>
        <taxon>Amborellaceae</taxon>
        <taxon>Amborella</taxon>
    </lineage>
</organism>
<feature type="domain" description="SGS" evidence="6">
    <location>
        <begin position="279"/>
        <end position="369"/>
    </location>
</feature>
<keyword evidence="9" id="KW-1185">Reference proteome</keyword>
<dbReference type="InterPro" id="IPR011990">
    <property type="entry name" value="TPR-like_helical_dom_sf"/>
</dbReference>